<reference evidence="2" key="1">
    <citation type="journal article" date="2021" name="Sci. Adv.">
        <title>The American lobster genome reveals insights on longevity, neural, and immune adaptations.</title>
        <authorList>
            <person name="Polinski J.M."/>
            <person name="Zimin A.V."/>
            <person name="Clark K.F."/>
            <person name="Kohn A.B."/>
            <person name="Sadowski N."/>
            <person name="Timp W."/>
            <person name="Ptitsyn A."/>
            <person name="Khanna P."/>
            <person name="Romanova D.Y."/>
            <person name="Williams P."/>
            <person name="Greenwood S.J."/>
            <person name="Moroz L.L."/>
            <person name="Walt D.R."/>
            <person name="Bodnar A.G."/>
        </authorList>
    </citation>
    <scope>NUCLEOTIDE SEQUENCE</scope>
    <source>
        <strain evidence="2">GMGI-L3</strain>
    </source>
</reference>
<keyword evidence="3" id="KW-1185">Reference proteome</keyword>
<evidence type="ECO:0000256" key="1">
    <source>
        <dbReference type="SAM" id="MobiDB-lite"/>
    </source>
</evidence>
<feature type="compositionally biased region" description="Low complexity" evidence="1">
    <location>
        <begin position="185"/>
        <end position="198"/>
    </location>
</feature>
<accession>A0A8J5JVF5</accession>
<feature type="compositionally biased region" description="Low complexity" evidence="1">
    <location>
        <begin position="571"/>
        <end position="581"/>
    </location>
</feature>
<sequence length="669" mass="71831">MSNKPLLDLPEIKGGHRKFRNLVSSYIALRHSPSRRRGTSLRMLRPMSQTDPEHSAEGHDSQEGSSVRSKRSASVRSRRSGGRLPGGSVSAEDRPGESGEVAISLSMATGGSGATTTVTSTPSAVAGAASGSVSGAVTAGGGGSAAASALGSGTPSTPINLPAVLQDRPHSGRGRVPPPVPPRSPRGGTTQTTSTSSSFSLARGGVAYLTMPPSPRFAGGSPRFSHLCSPSIGMTGYNIWHADSMCRLDKDCMMPILHAHPYERQHYVWQVPTEDVLALSPMHSGGATPDDTPHKRAFRRTNAGVAIHAMRGIYDVIKTASRPGTPTSTSSTHPSYDEGLSPSHQHSHIHSYRPSCLSRQSSVEQNKCEFVLPDTHITSTGNSPSSHSVINKTSLCLSRTSPKHSFSSCSHTAEQIAAHHSKLNRNLTLGETFSPIPLLSQSRLPDDSLSESVTSINGAISKPPSSQVNNIISKESLQESVARGRKCWGKAQELQLYNNTDMTRLFPGNMKPLSRNSFAGTERLQVEGENLKRNSLVDRPSAEEEAYIEHALTMYLGRSRSPSPFKDHLSHSSYGNSYSPSQFGGSHSQMPYSPSHTPSPVKHQSTGQLGMTSDANLGRKSSLNSELQSSLRHMSSPGLLEDLRRHHSNNADDQPQPSQVMHRTFYTEI</sequence>
<organism evidence="2 3">
    <name type="scientific">Homarus americanus</name>
    <name type="common">American lobster</name>
    <dbReference type="NCBI Taxonomy" id="6706"/>
    <lineage>
        <taxon>Eukaryota</taxon>
        <taxon>Metazoa</taxon>
        <taxon>Ecdysozoa</taxon>
        <taxon>Arthropoda</taxon>
        <taxon>Crustacea</taxon>
        <taxon>Multicrustacea</taxon>
        <taxon>Malacostraca</taxon>
        <taxon>Eumalacostraca</taxon>
        <taxon>Eucarida</taxon>
        <taxon>Decapoda</taxon>
        <taxon>Pleocyemata</taxon>
        <taxon>Astacidea</taxon>
        <taxon>Nephropoidea</taxon>
        <taxon>Nephropidae</taxon>
        <taxon>Homarus</taxon>
    </lineage>
</organism>
<evidence type="ECO:0000313" key="2">
    <source>
        <dbReference type="EMBL" id="KAG7161773.1"/>
    </source>
</evidence>
<evidence type="ECO:0000313" key="3">
    <source>
        <dbReference type="Proteomes" id="UP000747542"/>
    </source>
</evidence>
<feature type="region of interest" description="Disordered" evidence="1">
    <location>
        <begin position="138"/>
        <end position="198"/>
    </location>
</feature>
<proteinExistence type="predicted"/>
<feature type="compositionally biased region" description="Polar residues" evidence="1">
    <location>
        <begin position="651"/>
        <end position="661"/>
    </location>
</feature>
<feature type="compositionally biased region" description="Basic residues" evidence="1">
    <location>
        <begin position="68"/>
        <end position="81"/>
    </location>
</feature>
<name>A0A8J5JVF5_HOMAM</name>
<feature type="compositionally biased region" description="Low complexity" evidence="1">
    <location>
        <begin position="145"/>
        <end position="157"/>
    </location>
</feature>
<feature type="region of interest" description="Disordered" evidence="1">
    <location>
        <begin position="647"/>
        <end position="669"/>
    </location>
</feature>
<feature type="region of interest" description="Disordered" evidence="1">
    <location>
        <begin position="29"/>
        <end position="97"/>
    </location>
</feature>
<comment type="caution">
    <text evidence="2">The sequence shown here is derived from an EMBL/GenBank/DDBJ whole genome shotgun (WGS) entry which is preliminary data.</text>
</comment>
<dbReference type="Proteomes" id="UP000747542">
    <property type="component" value="Unassembled WGS sequence"/>
</dbReference>
<feature type="region of interest" description="Disordered" evidence="1">
    <location>
        <begin position="563"/>
        <end position="634"/>
    </location>
</feature>
<dbReference type="AlphaFoldDB" id="A0A8J5JVF5"/>
<feature type="compositionally biased region" description="Low complexity" evidence="1">
    <location>
        <begin position="319"/>
        <end position="334"/>
    </location>
</feature>
<gene>
    <name evidence="2" type="primary">Pip5k1b-L2</name>
    <name evidence="2" type="ORF">Hamer_G007418</name>
</gene>
<feature type="region of interest" description="Disordered" evidence="1">
    <location>
        <begin position="319"/>
        <end position="356"/>
    </location>
</feature>
<protein>
    <submittedName>
        <fullName evidence="2">Putative phosphatidylinositol 4-phosphate 5-kinase type-1 beta-like 2</fullName>
    </submittedName>
</protein>
<feature type="compositionally biased region" description="Polar residues" evidence="1">
    <location>
        <begin position="582"/>
        <end position="633"/>
    </location>
</feature>
<feature type="compositionally biased region" description="Basic and acidic residues" evidence="1">
    <location>
        <begin position="51"/>
        <end position="62"/>
    </location>
</feature>
<dbReference type="EMBL" id="JAHLQT010028808">
    <property type="protein sequence ID" value="KAG7161773.1"/>
    <property type="molecule type" value="Genomic_DNA"/>
</dbReference>